<gene>
    <name evidence="1" type="ORF">I2488_11635</name>
</gene>
<organism evidence="1 2">
    <name type="scientific">Novosphingobium jiangmenense</name>
    <dbReference type="NCBI Taxonomy" id="2791981"/>
    <lineage>
        <taxon>Bacteria</taxon>
        <taxon>Pseudomonadati</taxon>
        <taxon>Pseudomonadota</taxon>
        <taxon>Alphaproteobacteria</taxon>
        <taxon>Sphingomonadales</taxon>
        <taxon>Sphingomonadaceae</taxon>
        <taxon>Novosphingobium</taxon>
    </lineage>
</organism>
<dbReference type="Proteomes" id="UP000600799">
    <property type="component" value="Unassembled WGS sequence"/>
</dbReference>
<proteinExistence type="predicted"/>
<evidence type="ECO:0008006" key="3">
    <source>
        <dbReference type="Google" id="ProtNLM"/>
    </source>
</evidence>
<evidence type="ECO:0000313" key="2">
    <source>
        <dbReference type="Proteomes" id="UP000600799"/>
    </source>
</evidence>
<keyword evidence="2" id="KW-1185">Reference proteome</keyword>
<dbReference type="EMBL" id="JADQDC010000007">
    <property type="protein sequence ID" value="MBF9151656.1"/>
    <property type="molecule type" value="Genomic_DNA"/>
</dbReference>
<evidence type="ECO:0000313" key="1">
    <source>
        <dbReference type="EMBL" id="MBF9151656.1"/>
    </source>
</evidence>
<comment type="caution">
    <text evidence="1">The sequence shown here is derived from an EMBL/GenBank/DDBJ whole genome shotgun (WGS) entry which is preliminary data.</text>
</comment>
<protein>
    <recommendedName>
        <fullName evidence="3">Replication initiation protein</fullName>
    </recommendedName>
</protein>
<reference evidence="1 2" key="1">
    <citation type="submission" date="2020-11" db="EMBL/GenBank/DDBJ databases">
        <title>The genome sequence of Novosphingobium sp. 1Y9A.</title>
        <authorList>
            <person name="Liu Y."/>
        </authorList>
    </citation>
    <scope>NUCLEOTIDE SEQUENCE [LARGE SCALE GENOMIC DNA]</scope>
    <source>
        <strain evidence="1 2">1Y9A</strain>
    </source>
</reference>
<dbReference type="RefSeq" id="WP_214652352.1">
    <property type="nucleotide sequence ID" value="NZ_JADQDC010000007.1"/>
</dbReference>
<name>A0ABS0HI46_9SPHN</name>
<sequence>MAASSHAATIGLPFTRMVTIHWEAAGVPLTDMAKATGRFTDLMAKALARYGCNTAWVWTHENGAGKGGHCHLLAHVPANLVSYLTALQRGWLRRITGQPYRARVIRSKPIGGRLGMEVGIPDLHAVNLEAALAYLLKGADPEVAFQFGLKRLEPGGRIIGKRCGTSQNIGAKARRTQTSNCNHASK</sequence>
<accession>A0ABS0HI46</accession>